<evidence type="ECO:0000259" key="9">
    <source>
        <dbReference type="PROSITE" id="PS51755"/>
    </source>
</evidence>
<dbReference type="Gene3D" id="6.10.250.690">
    <property type="match status" value="1"/>
</dbReference>
<proteinExistence type="predicted"/>
<keyword evidence="2" id="KW-0805">Transcription regulation</keyword>
<organism evidence="10 11">
    <name type="scientific">Holtiella tumoricola</name>
    <dbReference type="NCBI Taxonomy" id="3018743"/>
    <lineage>
        <taxon>Bacteria</taxon>
        <taxon>Bacillati</taxon>
        <taxon>Bacillota</taxon>
        <taxon>Clostridia</taxon>
        <taxon>Lachnospirales</taxon>
        <taxon>Cellulosilyticaceae</taxon>
        <taxon>Holtiella</taxon>
    </lineage>
</organism>
<dbReference type="SUPFAM" id="SSF52172">
    <property type="entry name" value="CheY-like"/>
    <property type="match status" value="1"/>
</dbReference>
<dbReference type="PROSITE" id="PS51755">
    <property type="entry name" value="OMPR_PHOB"/>
    <property type="match status" value="1"/>
</dbReference>
<evidence type="ECO:0000256" key="4">
    <source>
        <dbReference type="ARBA" id="ARBA00023163"/>
    </source>
</evidence>
<feature type="DNA-binding region" description="OmpR/PhoB-type" evidence="7">
    <location>
        <begin position="124"/>
        <end position="222"/>
    </location>
</feature>
<dbReference type="Gene3D" id="1.10.10.10">
    <property type="entry name" value="Winged helix-like DNA-binding domain superfamily/Winged helix DNA-binding domain"/>
    <property type="match status" value="1"/>
</dbReference>
<dbReference type="SMART" id="SM00862">
    <property type="entry name" value="Trans_reg_C"/>
    <property type="match status" value="1"/>
</dbReference>
<evidence type="ECO:0000313" key="11">
    <source>
        <dbReference type="Proteomes" id="UP001169242"/>
    </source>
</evidence>
<gene>
    <name evidence="10" type="ORF">PBV87_18760</name>
</gene>
<dbReference type="GO" id="GO:0000156">
    <property type="term" value="F:phosphorelay response regulator activity"/>
    <property type="evidence" value="ECO:0007669"/>
    <property type="project" value="TreeGrafter"/>
</dbReference>
<dbReference type="InterPro" id="IPR039420">
    <property type="entry name" value="WalR-like"/>
</dbReference>
<evidence type="ECO:0000256" key="1">
    <source>
        <dbReference type="ARBA" id="ARBA00018672"/>
    </source>
</evidence>
<evidence type="ECO:0000256" key="6">
    <source>
        <dbReference type="PROSITE-ProRule" id="PRU00169"/>
    </source>
</evidence>
<dbReference type="PROSITE" id="PS50110">
    <property type="entry name" value="RESPONSE_REGULATORY"/>
    <property type="match status" value="1"/>
</dbReference>
<dbReference type="GO" id="GO:0032993">
    <property type="term" value="C:protein-DNA complex"/>
    <property type="evidence" value="ECO:0007669"/>
    <property type="project" value="TreeGrafter"/>
</dbReference>
<keyword evidence="4" id="KW-0804">Transcription</keyword>
<reference evidence="10" key="1">
    <citation type="journal article" date="2023" name="Int. J. Syst. Evol. Microbiol.">
        <title>&lt;i&gt;Holtiella tumoricola&lt;/i&gt; gen. nov. sp. nov., isolated from a human clinical sample.</title>
        <authorList>
            <person name="Allen-Vercoe E."/>
            <person name="Daigneault M.C."/>
            <person name="Vancuren S.J."/>
            <person name="Cochrane K."/>
            <person name="O'Neal L.L."/>
            <person name="Sankaranarayanan K."/>
            <person name="Lawson P.A."/>
        </authorList>
    </citation>
    <scope>NUCLEOTIDE SEQUENCE</scope>
    <source>
        <strain evidence="10">CC70A</strain>
    </source>
</reference>
<feature type="domain" description="OmpR/PhoB-type" evidence="9">
    <location>
        <begin position="124"/>
        <end position="222"/>
    </location>
</feature>
<dbReference type="Pfam" id="PF00072">
    <property type="entry name" value="Response_reg"/>
    <property type="match status" value="1"/>
</dbReference>
<evidence type="ECO:0000313" key="10">
    <source>
        <dbReference type="EMBL" id="MDA3733524.1"/>
    </source>
</evidence>
<evidence type="ECO:0000256" key="2">
    <source>
        <dbReference type="ARBA" id="ARBA00023015"/>
    </source>
</evidence>
<dbReference type="InterPro" id="IPR001867">
    <property type="entry name" value="OmpR/PhoB-type_DNA-bd"/>
</dbReference>
<dbReference type="InterPro" id="IPR011006">
    <property type="entry name" value="CheY-like_superfamily"/>
</dbReference>
<dbReference type="SUPFAM" id="SSF46894">
    <property type="entry name" value="C-terminal effector domain of the bipartite response regulators"/>
    <property type="match status" value="1"/>
</dbReference>
<dbReference type="PANTHER" id="PTHR48111:SF73">
    <property type="entry name" value="ALKALINE PHOSPHATASE SYNTHESIS TRANSCRIPTIONAL REGULATORY PROTEIN PHOP"/>
    <property type="match status" value="1"/>
</dbReference>
<keyword evidence="11" id="KW-1185">Reference proteome</keyword>
<keyword evidence="6" id="KW-0597">Phosphoprotein</keyword>
<dbReference type="InterPro" id="IPR016032">
    <property type="entry name" value="Sig_transdc_resp-reg_C-effctor"/>
</dbReference>
<dbReference type="CDD" id="cd17574">
    <property type="entry name" value="REC_OmpR"/>
    <property type="match status" value="1"/>
</dbReference>
<dbReference type="AlphaFoldDB" id="A0AA42DRN9"/>
<dbReference type="Pfam" id="PF00486">
    <property type="entry name" value="Trans_reg_C"/>
    <property type="match status" value="1"/>
</dbReference>
<dbReference type="CDD" id="cd00383">
    <property type="entry name" value="trans_reg_C"/>
    <property type="match status" value="1"/>
</dbReference>
<dbReference type="GO" id="GO:0005829">
    <property type="term" value="C:cytosol"/>
    <property type="evidence" value="ECO:0007669"/>
    <property type="project" value="TreeGrafter"/>
</dbReference>
<feature type="domain" description="Response regulatory" evidence="8">
    <location>
        <begin position="4"/>
        <end position="116"/>
    </location>
</feature>
<evidence type="ECO:0000256" key="3">
    <source>
        <dbReference type="ARBA" id="ARBA00023125"/>
    </source>
</evidence>
<dbReference type="RefSeq" id="WP_271013338.1">
    <property type="nucleotide sequence ID" value="NZ_JAQIFT010000065.1"/>
</dbReference>
<dbReference type="GO" id="GO:0000976">
    <property type="term" value="F:transcription cis-regulatory region binding"/>
    <property type="evidence" value="ECO:0007669"/>
    <property type="project" value="TreeGrafter"/>
</dbReference>
<evidence type="ECO:0000256" key="7">
    <source>
        <dbReference type="PROSITE-ProRule" id="PRU01091"/>
    </source>
</evidence>
<dbReference type="InterPro" id="IPR001789">
    <property type="entry name" value="Sig_transdc_resp-reg_receiver"/>
</dbReference>
<dbReference type="SMART" id="SM00448">
    <property type="entry name" value="REC"/>
    <property type="match status" value="1"/>
</dbReference>
<keyword evidence="3 7" id="KW-0238">DNA-binding</keyword>
<sequence length="222" mass="25855">MTTQILLVEDDETIAMGIAFALEKEGYHICRVSNIKEAKGYLNEEIALIILDLNLPDGIGYSFCEYVRTKSEVPIIFLTVRDEEEDMIRGLDMGADDYITKPFRMRILLSRIQAVLRRTQKEETHILECKNIKLDKNQGRVYKQDEELILSKSEYKLLLLLMENKECTISRERILDYLWGIDGTFVNDNTLTVMVKRLREKIEEPTEKLIQTIRGVGYRLEA</sequence>
<dbReference type="GO" id="GO:0006355">
    <property type="term" value="P:regulation of DNA-templated transcription"/>
    <property type="evidence" value="ECO:0007669"/>
    <property type="project" value="InterPro"/>
</dbReference>
<comment type="function">
    <text evidence="5">May play the central regulatory role in sporulation. It may be an element of the effector pathway responsible for the activation of sporulation genes in response to nutritional stress. Spo0A may act in concert with spo0H (a sigma factor) to control the expression of some genes that are critical to the sporulation process.</text>
</comment>
<dbReference type="EMBL" id="JAQIFT010000065">
    <property type="protein sequence ID" value="MDA3733524.1"/>
    <property type="molecule type" value="Genomic_DNA"/>
</dbReference>
<dbReference type="PANTHER" id="PTHR48111">
    <property type="entry name" value="REGULATOR OF RPOS"/>
    <property type="match status" value="1"/>
</dbReference>
<dbReference type="Gene3D" id="3.40.50.2300">
    <property type="match status" value="1"/>
</dbReference>
<accession>A0AA42DRN9</accession>
<feature type="modified residue" description="4-aspartylphosphate" evidence="6">
    <location>
        <position position="52"/>
    </location>
</feature>
<dbReference type="InterPro" id="IPR036388">
    <property type="entry name" value="WH-like_DNA-bd_sf"/>
</dbReference>
<name>A0AA42DRN9_9FIRM</name>
<evidence type="ECO:0000256" key="5">
    <source>
        <dbReference type="ARBA" id="ARBA00024867"/>
    </source>
</evidence>
<comment type="caution">
    <text evidence="10">The sequence shown here is derived from an EMBL/GenBank/DDBJ whole genome shotgun (WGS) entry which is preliminary data.</text>
</comment>
<protein>
    <recommendedName>
        <fullName evidence="1">Stage 0 sporulation protein A homolog</fullName>
    </recommendedName>
</protein>
<evidence type="ECO:0000259" key="8">
    <source>
        <dbReference type="PROSITE" id="PS50110"/>
    </source>
</evidence>
<dbReference type="Proteomes" id="UP001169242">
    <property type="component" value="Unassembled WGS sequence"/>
</dbReference>